<evidence type="ECO:0000313" key="1">
    <source>
        <dbReference type="EMBL" id="WOJ92077.1"/>
    </source>
</evidence>
<dbReference type="EMBL" id="CP136864">
    <property type="protein sequence ID" value="WOJ92077.1"/>
    <property type="molecule type" value="Genomic_DNA"/>
</dbReference>
<protein>
    <submittedName>
        <fullName evidence="1">DUF3080 family protein</fullName>
    </submittedName>
</protein>
<dbReference type="Pfam" id="PF11279">
    <property type="entry name" value="DUF3080"/>
    <property type="match status" value="1"/>
</dbReference>
<gene>
    <name evidence="1" type="ORF">R0135_09790</name>
</gene>
<dbReference type="RefSeq" id="WP_407346652.1">
    <property type="nucleotide sequence ID" value="NZ_CP136864.1"/>
</dbReference>
<organism evidence="1 2">
    <name type="scientific">Congregibacter variabilis</name>
    <dbReference type="NCBI Taxonomy" id="3081200"/>
    <lineage>
        <taxon>Bacteria</taxon>
        <taxon>Pseudomonadati</taxon>
        <taxon>Pseudomonadota</taxon>
        <taxon>Gammaproteobacteria</taxon>
        <taxon>Cellvibrionales</taxon>
        <taxon>Halieaceae</taxon>
        <taxon>Congregibacter</taxon>
    </lineage>
</organism>
<evidence type="ECO:0000313" key="2">
    <source>
        <dbReference type="Proteomes" id="UP001626537"/>
    </source>
</evidence>
<accession>A0ABZ0HXV8</accession>
<sequence>MGRALSRRTKLTAQPLKPRAQRVCTFRTTALLVAGPLLLLSACTDGGQTAELEDYLQRLSRPLGIEVIQAEVPTTPMPPRAESLRISLKGSKLDGLDFLRLRGCSLQQTVAKRNSSLGRVAPPSQRLLMELAFLREAPACIDTLLTDGREELASVIKESAVLKRSQLPALIFNATLGNREYRDFWRTVQAQEDYPAQTSSLVITALEQITADATRWLAGDYQVDETRFELALADIAQGDGGELLDALSRQRAYLDAANALIDRRIAKGPLCTDNTRGKAAPILRTVIGKFFVERIQVRAAELNKRYYQLSEPVTQLESLLSAVLTRDYQSWQENRKTKLSRDIAAPRHHVNQLQQLLGTCYAEFAPEVTKDIDL</sequence>
<dbReference type="InterPro" id="IPR021431">
    <property type="entry name" value="DUF3080"/>
</dbReference>
<dbReference type="Proteomes" id="UP001626537">
    <property type="component" value="Chromosome"/>
</dbReference>
<reference evidence="1 2" key="1">
    <citation type="submission" date="2023-10" db="EMBL/GenBank/DDBJ databases">
        <title>Two novel species belonging to the OM43/NOR5 clade.</title>
        <authorList>
            <person name="Park M."/>
        </authorList>
    </citation>
    <scope>NUCLEOTIDE SEQUENCE [LARGE SCALE GENOMIC DNA]</scope>
    <source>
        <strain evidence="1 2">IMCC43200</strain>
    </source>
</reference>
<name>A0ABZ0HXV8_9GAMM</name>
<keyword evidence="2" id="KW-1185">Reference proteome</keyword>
<proteinExistence type="predicted"/>